<comment type="caution">
    <text evidence="1">The sequence shown here is derived from an EMBL/GenBank/DDBJ whole genome shotgun (WGS) entry which is preliminary data.</text>
</comment>
<gene>
    <name evidence="1" type="ORF">GCM10010145_44500</name>
</gene>
<dbReference type="EMBL" id="BMQK01000010">
    <property type="protein sequence ID" value="GGQ69801.1"/>
    <property type="molecule type" value="Genomic_DNA"/>
</dbReference>
<keyword evidence="2" id="KW-1185">Reference proteome</keyword>
<dbReference type="Proteomes" id="UP000620156">
    <property type="component" value="Unassembled WGS sequence"/>
</dbReference>
<evidence type="ECO:0000313" key="2">
    <source>
        <dbReference type="Proteomes" id="UP000620156"/>
    </source>
</evidence>
<proteinExistence type="predicted"/>
<dbReference type="AlphaFoldDB" id="A0A918EVZ8"/>
<reference evidence="1" key="2">
    <citation type="submission" date="2020-09" db="EMBL/GenBank/DDBJ databases">
        <authorList>
            <person name="Sun Q."/>
            <person name="Ohkuma M."/>
        </authorList>
    </citation>
    <scope>NUCLEOTIDE SEQUENCE</scope>
    <source>
        <strain evidence="1">JCM 3131</strain>
    </source>
</reference>
<organism evidence="1 2">
    <name type="scientific">Streptomyces ruber</name>
    <dbReference type="NCBI Taxonomy" id="83378"/>
    <lineage>
        <taxon>Bacteria</taxon>
        <taxon>Bacillati</taxon>
        <taxon>Actinomycetota</taxon>
        <taxon>Actinomycetes</taxon>
        <taxon>Kitasatosporales</taxon>
        <taxon>Streptomycetaceae</taxon>
        <taxon>Streptomyces</taxon>
    </lineage>
</organism>
<sequence length="68" mass="7047">MLGHVHSGWQRRLTARAAAVVLTGVFATAVTALVSPATGMASLGRSVAVPYGQWDGSAAAVNQEIEWP</sequence>
<evidence type="ECO:0000313" key="1">
    <source>
        <dbReference type="EMBL" id="GGQ69801.1"/>
    </source>
</evidence>
<protein>
    <submittedName>
        <fullName evidence="1">Uncharacterized protein</fullName>
    </submittedName>
</protein>
<accession>A0A918EVZ8</accession>
<reference evidence="1" key="1">
    <citation type="journal article" date="2014" name="Int. J. Syst. Evol. Microbiol.">
        <title>Complete genome sequence of Corynebacterium casei LMG S-19264T (=DSM 44701T), isolated from a smear-ripened cheese.</title>
        <authorList>
            <consortium name="US DOE Joint Genome Institute (JGI-PGF)"/>
            <person name="Walter F."/>
            <person name="Albersmeier A."/>
            <person name="Kalinowski J."/>
            <person name="Ruckert C."/>
        </authorList>
    </citation>
    <scope>NUCLEOTIDE SEQUENCE</scope>
    <source>
        <strain evidence="1">JCM 3131</strain>
    </source>
</reference>
<name>A0A918EVZ8_9ACTN</name>